<feature type="transmembrane region" description="Helical" evidence="1">
    <location>
        <begin position="520"/>
        <end position="540"/>
    </location>
</feature>
<comment type="caution">
    <text evidence="4">The sequence shown here is derived from an EMBL/GenBank/DDBJ whole genome shotgun (WGS) entry which is preliminary data.</text>
</comment>
<feature type="transmembrane region" description="Helical" evidence="1">
    <location>
        <begin position="659"/>
        <end position="682"/>
    </location>
</feature>
<dbReference type="Pfam" id="PF01757">
    <property type="entry name" value="Acyl_transf_3"/>
    <property type="match status" value="1"/>
</dbReference>
<dbReference type="InterPro" id="IPR006621">
    <property type="entry name" value="Nose-resist-to-fluoxetine_N"/>
</dbReference>
<protein>
    <recommendedName>
        <fullName evidence="3">Nose resistant-to-fluoxetine protein N-terminal domain-containing protein</fullName>
    </recommendedName>
</protein>
<keyword evidence="1" id="KW-0472">Membrane</keyword>
<dbReference type="GO" id="GO:0016747">
    <property type="term" value="F:acyltransferase activity, transferring groups other than amino-acyl groups"/>
    <property type="evidence" value="ECO:0007669"/>
    <property type="project" value="InterPro"/>
</dbReference>
<dbReference type="InterPro" id="IPR052728">
    <property type="entry name" value="O2_lipid_transport_reg"/>
</dbReference>
<gene>
    <name evidence="4" type="ORF">CLODIP_2_CD07877</name>
</gene>
<evidence type="ECO:0000256" key="2">
    <source>
        <dbReference type="SAM" id="SignalP"/>
    </source>
</evidence>
<feature type="chain" id="PRO_5035756370" description="Nose resistant-to-fluoxetine protein N-terminal domain-containing protein" evidence="2">
    <location>
        <begin position="16"/>
        <end position="739"/>
    </location>
</feature>
<dbReference type="Pfam" id="PF20146">
    <property type="entry name" value="NRF"/>
    <property type="match status" value="1"/>
</dbReference>
<feature type="transmembrane region" description="Helical" evidence="1">
    <location>
        <begin position="451"/>
        <end position="469"/>
    </location>
</feature>
<feature type="transmembrane region" description="Helical" evidence="1">
    <location>
        <begin position="236"/>
        <end position="258"/>
    </location>
</feature>
<dbReference type="EMBL" id="CADEPI010000002">
    <property type="protein sequence ID" value="CAB3359854.1"/>
    <property type="molecule type" value="Genomic_DNA"/>
</dbReference>
<dbReference type="Proteomes" id="UP000494165">
    <property type="component" value="Unassembled WGS sequence"/>
</dbReference>
<keyword evidence="2" id="KW-0732">Signal</keyword>
<keyword evidence="1" id="KW-0812">Transmembrane</keyword>
<feature type="transmembrane region" description="Helical" evidence="1">
    <location>
        <begin position="552"/>
        <end position="570"/>
    </location>
</feature>
<dbReference type="PANTHER" id="PTHR11161">
    <property type="entry name" value="O-ACYLTRANSFERASE"/>
    <property type="match status" value="1"/>
</dbReference>
<feature type="transmembrane region" description="Helical" evidence="1">
    <location>
        <begin position="590"/>
        <end position="608"/>
    </location>
</feature>
<evidence type="ECO:0000313" key="5">
    <source>
        <dbReference type="Proteomes" id="UP000494165"/>
    </source>
</evidence>
<evidence type="ECO:0000259" key="3">
    <source>
        <dbReference type="SMART" id="SM00703"/>
    </source>
</evidence>
<dbReference type="AlphaFoldDB" id="A0A8S1C185"/>
<sequence length="739" mass="84033">MRRILLLVCIVAAHGQQSVVQLDDQGVDFQFQERVQLQSVLSAKSRFSSQFKNIVDSLTSFNPTLNASGKCGEYSMLAKRAAGNLELWALQMYDSTGRIPPSLLNGNVNQYGDFDQCLQIKHRLEESDETIRGQYVLAFLDLQAEDSVTDPQLKHLLTLAHSYDVIRSNFSDPGHRIPRYTTINWGLCVPSSCNAKDVEEGLRDTLSVLDSLPELKLAVHVDPKMLYKAEPFNPDITTLAVICLFASLISAVIVASILDQAGKNFKKQTKCKRVLMAFSLRKTWTELLNTRSAADDISPIHGLRFLNAVALLLCHKSMALFFYPYINRTALSLRLADPWTVIGRTAILYTDSFVVFSGLLVAYSFIKELDKKGSLDFGTKLKSRFLRISPNFVAIILFCTYILQLMGSGPQWNLVVKHYSDICKTHMWKNFLFIHNYFGFENMCLTHTHQLGIDMQLFIISPALVYLLWKRPRTGSIILIFIAAFSTWLRFSVTFNYELSSIIYFGNTVKKMFDTCNKSYILPSHRLTVYIMGILTGFYLRRNPNGIQFNTVTTLLAWTFLGLVCIYPWFSPYNMSSHDYKYDAMEAANYAAWAPVLWSLFIISLIFVCHQNRGGFIGIFMRWKVFQIFTKISYAVYLTQFPIYFYNVGTTKFSGYSSVTHLFVLSEILTVLISSIILTLLVDLPFQEIKKILTESETGLKLKIELNDDVPTAGGKRSISLTETSARERVLQRSHTMNG</sequence>
<name>A0A8S1C185_9INSE</name>
<feature type="transmembrane region" description="Helical" evidence="1">
    <location>
        <begin position="385"/>
        <end position="403"/>
    </location>
</feature>
<keyword evidence="1" id="KW-1133">Transmembrane helix</keyword>
<accession>A0A8S1C185</accession>
<proteinExistence type="predicted"/>
<evidence type="ECO:0000256" key="1">
    <source>
        <dbReference type="SAM" id="Phobius"/>
    </source>
</evidence>
<organism evidence="4 5">
    <name type="scientific">Cloeon dipterum</name>
    <dbReference type="NCBI Taxonomy" id="197152"/>
    <lineage>
        <taxon>Eukaryota</taxon>
        <taxon>Metazoa</taxon>
        <taxon>Ecdysozoa</taxon>
        <taxon>Arthropoda</taxon>
        <taxon>Hexapoda</taxon>
        <taxon>Insecta</taxon>
        <taxon>Pterygota</taxon>
        <taxon>Palaeoptera</taxon>
        <taxon>Ephemeroptera</taxon>
        <taxon>Pisciforma</taxon>
        <taxon>Baetidae</taxon>
        <taxon>Cloeon</taxon>
    </lineage>
</organism>
<dbReference type="SMART" id="SM00703">
    <property type="entry name" value="NRF"/>
    <property type="match status" value="1"/>
</dbReference>
<feature type="signal peptide" evidence="2">
    <location>
        <begin position="1"/>
        <end position="15"/>
    </location>
</feature>
<keyword evidence="5" id="KW-1185">Reference proteome</keyword>
<evidence type="ECO:0000313" key="4">
    <source>
        <dbReference type="EMBL" id="CAB3359854.1"/>
    </source>
</evidence>
<reference evidence="4 5" key="1">
    <citation type="submission" date="2020-04" db="EMBL/GenBank/DDBJ databases">
        <authorList>
            <person name="Alioto T."/>
            <person name="Alioto T."/>
            <person name="Gomez Garrido J."/>
        </authorList>
    </citation>
    <scope>NUCLEOTIDE SEQUENCE [LARGE SCALE GENOMIC DNA]</scope>
</reference>
<dbReference type="InterPro" id="IPR002656">
    <property type="entry name" value="Acyl_transf_3_dom"/>
</dbReference>
<feature type="transmembrane region" description="Helical" evidence="1">
    <location>
        <begin position="628"/>
        <end position="647"/>
    </location>
</feature>
<feature type="domain" description="Nose resistant-to-fluoxetine protein N-terminal" evidence="3">
    <location>
        <begin position="68"/>
        <end position="223"/>
    </location>
</feature>
<dbReference type="OrthoDB" id="4794873at2759"/>
<feature type="transmembrane region" description="Helical" evidence="1">
    <location>
        <begin position="476"/>
        <end position="497"/>
    </location>
</feature>
<dbReference type="PANTHER" id="PTHR11161:SF4">
    <property type="entry name" value="DROP DEAD"/>
    <property type="match status" value="1"/>
</dbReference>
<feature type="transmembrane region" description="Helical" evidence="1">
    <location>
        <begin position="305"/>
        <end position="326"/>
    </location>
</feature>
<feature type="transmembrane region" description="Helical" evidence="1">
    <location>
        <begin position="346"/>
        <end position="365"/>
    </location>
</feature>